<dbReference type="SMART" id="SM00354">
    <property type="entry name" value="HTH_LACI"/>
    <property type="match status" value="1"/>
</dbReference>
<dbReference type="InterPro" id="IPR028082">
    <property type="entry name" value="Peripla_BP_I"/>
</dbReference>
<dbReference type="InterPro" id="IPR046335">
    <property type="entry name" value="LacI/GalR-like_sensor"/>
</dbReference>
<comment type="caution">
    <text evidence="5">The sequence shown here is derived from an EMBL/GenBank/DDBJ whole genome shotgun (WGS) entry which is preliminary data.</text>
</comment>
<feature type="domain" description="HTH lacI-type" evidence="4">
    <location>
        <begin position="24"/>
        <end position="78"/>
    </location>
</feature>
<keyword evidence="1" id="KW-0805">Transcription regulation</keyword>
<organism evidence="5 6">
    <name type="scientific">Occultella glacieicola</name>
    <dbReference type="NCBI Taxonomy" id="2518684"/>
    <lineage>
        <taxon>Bacteria</taxon>
        <taxon>Bacillati</taxon>
        <taxon>Actinomycetota</taxon>
        <taxon>Actinomycetes</taxon>
        <taxon>Micrococcales</taxon>
        <taxon>Ruaniaceae</taxon>
        <taxon>Occultella</taxon>
    </lineage>
</organism>
<dbReference type="PANTHER" id="PTHR30146">
    <property type="entry name" value="LACI-RELATED TRANSCRIPTIONAL REPRESSOR"/>
    <property type="match status" value="1"/>
</dbReference>
<dbReference type="Pfam" id="PF00356">
    <property type="entry name" value="LacI"/>
    <property type="match status" value="1"/>
</dbReference>
<dbReference type="CDD" id="cd06267">
    <property type="entry name" value="PBP1_LacI_sugar_binding-like"/>
    <property type="match status" value="1"/>
</dbReference>
<dbReference type="Gene3D" id="1.10.260.40">
    <property type="entry name" value="lambda repressor-like DNA-binding domains"/>
    <property type="match status" value="1"/>
</dbReference>
<dbReference type="CDD" id="cd01392">
    <property type="entry name" value="HTH_LacI"/>
    <property type="match status" value="1"/>
</dbReference>
<name>A0ABY2E586_9MICO</name>
<reference evidence="5 6" key="1">
    <citation type="submission" date="2019-03" db="EMBL/GenBank/DDBJ databases">
        <title>Genomic features of bacteria from cold environments.</title>
        <authorList>
            <person name="Shen L."/>
        </authorList>
    </citation>
    <scope>NUCLEOTIDE SEQUENCE [LARGE SCALE GENOMIC DNA]</scope>
    <source>
        <strain evidence="6">T3246-1</strain>
    </source>
</reference>
<dbReference type="Proteomes" id="UP000504882">
    <property type="component" value="Unassembled WGS sequence"/>
</dbReference>
<dbReference type="InterPro" id="IPR000843">
    <property type="entry name" value="HTH_LacI"/>
</dbReference>
<evidence type="ECO:0000256" key="2">
    <source>
        <dbReference type="ARBA" id="ARBA00023125"/>
    </source>
</evidence>
<dbReference type="PROSITE" id="PS00356">
    <property type="entry name" value="HTH_LACI_1"/>
    <property type="match status" value="1"/>
</dbReference>
<evidence type="ECO:0000313" key="6">
    <source>
        <dbReference type="Proteomes" id="UP000504882"/>
    </source>
</evidence>
<dbReference type="Gene3D" id="3.40.50.2300">
    <property type="match status" value="2"/>
</dbReference>
<dbReference type="InterPro" id="IPR010982">
    <property type="entry name" value="Lambda_DNA-bd_dom_sf"/>
</dbReference>
<dbReference type="PANTHER" id="PTHR30146:SF138">
    <property type="entry name" value="TRANSCRIPTIONAL REGULATORY PROTEIN"/>
    <property type="match status" value="1"/>
</dbReference>
<dbReference type="Pfam" id="PF13377">
    <property type="entry name" value="Peripla_BP_3"/>
    <property type="match status" value="1"/>
</dbReference>
<accession>A0ABY2E586</accession>
<keyword evidence="6" id="KW-1185">Reference proteome</keyword>
<sequence>MSGARSGSRVRDREGVERVPEGVVTIHDVAREAGVSIATVSRALAGSATVAPATAGRVRRAAAALGYEPNRAARQLVTGRGQSVGLVIPDLENPFYSSVAKGMQNRVRAAGLTAIIADTDEDVAREREVLAQLATDVDRLILASPRAADTDLLALAARSRVVLINRSLAGVPAVTGDNADGIRQALGHLLALGHTRIGYAGGPVTSWSDAERRAGLTAAVDAAHDQGRGVTIVDLGAFRPGPAGGLAAADLAISERVSAVLAFNDQLALGLLGRLAERGVAVPEAMSVVGFDDVPVARLLAPALTTVVVPAQRMGAAAVDLLLAGTPAARPEDGPGALLRVLPVELQVRRSTAQAAGRRER</sequence>
<keyword evidence="2" id="KW-0238">DNA-binding</keyword>
<evidence type="ECO:0000259" key="4">
    <source>
        <dbReference type="PROSITE" id="PS50932"/>
    </source>
</evidence>
<evidence type="ECO:0000256" key="3">
    <source>
        <dbReference type="ARBA" id="ARBA00023163"/>
    </source>
</evidence>
<proteinExistence type="predicted"/>
<dbReference type="SUPFAM" id="SSF47413">
    <property type="entry name" value="lambda repressor-like DNA-binding domains"/>
    <property type="match status" value="1"/>
</dbReference>
<protein>
    <submittedName>
        <fullName evidence="5">LacI family transcriptional regulator</fullName>
    </submittedName>
</protein>
<dbReference type="RefSeq" id="WP_133106677.1">
    <property type="nucleotide sequence ID" value="NZ_SMNA01000003.1"/>
</dbReference>
<gene>
    <name evidence="5" type="ORF">EXU48_05620</name>
</gene>
<evidence type="ECO:0000313" key="5">
    <source>
        <dbReference type="EMBL" id="TDE95748.1"/>
    </source>
</evidence>
<dbReference type="PROSITE" id="PS50932">
    <property type="entry name" value="HTH_LACI_2"/>
    <property type="match status" value="1"/>
</dbReference>
<evidence type="ECO:0000256" key="1">
    <source>
        <dbReference type="ARBA" id="ARBA00023015"/>
    </source>
</evidence>
<dbReference type="SUPFAM" id="SSF53822">
    <property type="entry name" value="Periplasmic binding protein-like I"/>
    <property type="match status" value="1"/>
</dbReference>
<keyword evidence="3" id="KW-0804">Transcription</keyword>
<dbReference type="EMBL" id="SMNA01000003">
    <property type="protein sequence ID" value="TDE95748.1"/>
    <property type="molecule type" value="Genomic_DNA"/>
</dbReference>